<evidence type="ECO:0000259" key="1">
    <source>
        <dbReference type="Pfam" id="PF24530"/>
    </source>
</evidence>
<dbReference type="AlphaFoldDB" id="A0A6G1EX27"/>
<proteinExistence type="predicted"/>
<organism evidence="2 3">
    <name type="scientific">Oryza meyeriana var. granulata</name>
    <dbReference type="NCBI Taxonomy" id="110450"/>
    <lineage>
        <taxon>Eukaryota</taxon>
        <taxon>Viridiplantae</taxon>
        <taxon>Streptophyta</taxon>
        <taxon>Embryophyta</taxon>
        <taxon>Tracheophyta</taxon>
        <taxon>Spermatophyta</taxon>
        <taxon>Magnoliopsida</taxon>
        <taxon>Liliopsida</taxon>
        <taxon>Poales</taxon>
        <taxon>Poaceae</taxon>
        <taxon>BOP clade</taxon>
        <taxon>Oryzoideae</taxon>
        <taxon>Oryzeae</taxon>
        <taxon>Oryzinae</taxon>
        <taxon>Oryza</taxon>
        <taxon>Oryza meyeriana</taxon>
    </lineage>
</organism>
<dbReference type="EMBL" id="SPHZ02000002">
    <property type="protein sequence ID" value="KAF0929187.1"/>
    <property type="molecule type" value="Genomic_DNA"/>
</dbReference>
<evidence type="ECO:0000313" key="3">
    <source>
        <dbReference type="Proteomes" id="UP000479710"/>
    </source>
</evidence>
<protein>
    <recommendedName>
        <fullName evidence="1">DUF7597 domain-containing protein</fullName>
    </recommendedName>
</protein>
<keyword evidence="3" id="KW-1185">Reference proteome</keyword>
<dbReference type="Proteomes" id="UP000479710">
    <property type="component" value="Unassembled WGS sequence"/>
</dbReference>
<comment type="caution">
    <text evidence="2">The sequence shown here is derived from an EMBL/GenBank/DDBJ whole genome shotgun (WGS) entry which is preliminary data.</text>
</comment>
<feature type="domain" description="DUF7597" evidence="1">
    <location>
        <begin position="6"/>
        <end position="75"/>
    </location>
</feature>
<dbReference type="InterPro" id="IPR056018">
    <property type="entry name" value="DUF7597"/>
</dbReference>
<accession>A0A6G1EX27</accession>
<sequence length="85" mass="9718">MGNIDIDPGRFLEAGQHIQDGSPFHLAHANMSVSPLQKQHEAYMLVEIEPAVHEDDLDVQRLQIKNYLQNELGLHHLLNKNRRGD</sequence>
<dbReference type="Pfam" id="PF24530">
    <property type="entry name" value="DUF7597"/>
    <property type="match status" value="1"/>
</dbReference>
<name>A0A6G1EX27_9ORYZ</name>
<reference evidence="2 3" key="1">
    <citation type="submission" date="2019-11" db="EMBL/GenBank/DDBJ databases">
        <title>Whole genome sequence of Oryza granulata.</title>
        <authorList>
            <person name="Li W."/>
        </authorList>
    </citation>
    <scope>NUCLEOTIDE SEQUENCE [LARGE SCALE GENOMIC DNA]</scope>
    <source>
        <strain evidence="3">cv. Menghai</strain>
        <tissue evidence="2">Leaf</tissue>
    </source>
</reference>
<evidence type="ECO:0000313" key="2">
    <source>
        <dbReference type="EMBL" id="KAF0929187.1"/>
    </source>
</evidence>
<gene>
    <name evidence="2" type="ORF">E2562_016425</name>
</gene>
<dbReference type="OrthoDB" id="694614at2759"/>